<organism evidence="8 9">
    <name type="scientific">Gracilariopsis chorda</name>
    <dbReference type="NCBI Taxonomy" id="448386"/>
    <lineage>
        <taxon>Eukaryota</taxon>
        <taxon>Rhodophyta</taxon>
        <taxon>Florideophyceae</taxon>
        <taxon>Rhodymeniophycidae</taxon>
        <taxon>Gracilariales</taxon>
        <taxon>Gracilariaceae</taxon>
        <taxon>Gracilariopsis</taxon>
    </lineage>
</organism>
<accession>A0A2V3IZH5</accession>
<dbReference type="PANTHER" id="PTHR23215">
    <property type="entry name" value="ZINC FINGER PROTEIN 207"/>
    <property type="match status" value="1"/>
</dbReference>
<proteinExistence type="predicted"/>
<dbReference type="SMART" id="SM00355">
    <property type="entry name" value="ZnF_C2H2"/>
    <property type="match status" value="2"/>
</dbReference>
<evidence type="ECO:0000313" key="9">
    <source>
        <dbReference type="Proteomes" id="UP000247409"/>
    </source>
</evidence>
<evidence type="ECO:0000256" key="5">
    <source>
        <dbReference type="ARBA" id="ARBA00023242"/>
    </source>
</evidence>
<dbReference type="GO" id="GO:0005634">
    <property type="term" value="C:nucleus"/>
    <property type="evidence" value="ECO:0007669"/>
    <property type="project" value="UniProtKB-SubCell"/>
</dbReference>
<dbReference type="AlphaFoldDB" id="A0A2V3IZH5"/>
<keyword evidence="4" id="KW-0862">Zinc</keyword>
<comment type="subcellular location">
    <subcellularLocation>
        <location evidence="1">Nucleus</location>
    </subcellularLocation>
</comment>
<sequence>MGRKKKRSAPSAFDRIFCYYCDRTFHLEQELLSHQRDKHLRCSVCSKRMISVQSMVVHAEQMHNTRIQTVPNAVPGRDSITIEVLGMKGIPDSYYAALDSDRTKRPRQYPAPVEPPLYSATPPFAPSPHAIHPTQHAPHLPAPYSSAPVSPYRIPSLRQPGPNPSLPTYAYFPSVSQPHGPRPYALSAYPSTAPRTGLADSRPYHAYTTPPLGSSGVGICPTTPTQAPSMPMPSAPIPIKSSSYIAPGPACPPGRYTAVSEPGAAPYAYPSPQTSLPIQVSAEKLVPQTNRSPYLPVRPVEASMGFGRYEQRPLGQPPIPQHPPPVVTLDRVLFESRHMSPEEQRALLPRYRTELRQNLKQA</sequence>
<name>A0A2V3IZH5_9FLOR</name>
<keyword evidence="9" id="KW-1185">Reference proteome</keyword>
<evidence type="ECO:0000313" key="8">
    <source>
        <dbReference type="EMBL" id="PXF47475.1"/>
    </source>
</evidence>
<feature type="domain" description="C2H2-type" evidence="7">
    <location>
        <begin position="16"/>
        <end position="39"/>
    </location>
</feature>
<dbReference type="Proteomes" id="UP000247409">
    <property type="component" value="Unassembled WGS sequence"/>
</dbReference>
<dbReference type="GO" id="GO:0008270">
    <property type="term" value="F:zinc ion binding"/>
    <property type="evidence" value="ECO:0007669"/>
    <property type="project" value="UniProtKB-KW"/>
</dbReference>
<dbReference type="STRING" id="448386.A0A2V3IZH5"/>
<dbReference type="PROSITE" id="PS00028">
    <property type="entry name" value="ZINC_FINGER_C2H2_1"/>
    <property type="match status" value="2"/>
</dbReference>
<keyword evidence="2" id="KW-0479">Metal-binding</keyword>
<evidence type="ECO:0000256" key="2">
    <source>
        <dbReference type="ARBA" id="ARBA00022723"/>
    </source>
</evidence>
<evidence type="ECO:0000256" key="6">
    <source>
        <dbReference type="PROSITE-ProRule" id="PRU00042"/>
    </source>
</evidence>
<dbReference type="InterPro" id="IPR013087">
    <property type="entry name" value="Znf_C2H2_type"/>
</dbReference>
<keyword evidence="5" id="KW-0539">Nucleus</keyword>
<protein>
    <submittedName>
        <fullName evidence="8">Protein SUPPRESSOR OF FRI 4</fullName>
    </submittedName>
</protein>
<dbReference type="PROSITE" id="PS50157">
    <property type="entry name" value="ZINC_FINGER_C2H2_2"/>
    <property type="match status" value="1"/>
</dbReference>
<dbReference type="EMBL" id="NBIV01000024">
    <property type="protein sequence ID" value="PXF47475.1"/>
    <property type="molecule type" value="Genomic_DNA"/>
</dbReference>
<dbReference type="CDD" id="cd20908">
    <property type="entry name" value="SUF4-like"/>
    <property type="match status" value="1"/>
</dbReference>
<evidence type="ECO:0000256" key="1">
    <source>
        <dbReference type="ARBA" id="ARBA00004123"/>
    </source>
</evidence>
<evidence type="ECO:0000256" key="3">
    <source>
        <dbReference type="ARBA" id="ARBA00022771"/>
    </source>
</evidence>
<reference evidence="8 9" key="1">
    <citation type="journal article" date="2018" name="Mol. Biol. Evol.">
        <title>Analysis of the draft genome of the red seaweed Gracilariopsis chorda provides insights into genome size evolution in Rhodophyta.</title>
        <authorList>
            <person name="Lee J."/>
            <person name="Yang E.C."/>
            <person name="Graf L."/>
            <person name="Yang J.H."/>
            <person name="Qiu H."/>
            <person name="Zel Zion U."/>
            <person name="Chan C.X."/>
            <person name="Stephens T.G."/>
            <person name="Weber A.P.M."/>
            <person name="Boo G.H."/>
            <person name="Boo S.M."/>
            <person name="Kim K.M."/>
            <person name="Shin Y."/>
            <person name="Jung M."/>
            <person name="Lee S.J."/>
            <person name="Yim H.S."/>
            <person name="Lee J.H."/>
            <person name="Bhattacharya D."/>
            <person name="Yoon H.S."/>
        </authorList>
    </citation>
    <scope>NUCLEOTIDE SEQUENCE [LARGE SCALE GENOMIC DNA]</scope>
    <source>
        <strain evidence="8 9">SKKU-2015</strain>
        <tissue evidence="8">Whole body</tissue>
    </source>
</reference>
<dbReference type="OrthoDB" id="1306014at2759"/>
<evidence type="ECO:0000256" key="4">
    <source>
        <dbReference type="ARBA" id="ARBA00022833"/>
    </source>
</evidence>
<evidence type="ECO:0000259" key="7">
    <source>
        <dbReference type="PROSITE" id="PS50157"/>
    </source>
</evidence>
<dbReference type="PANTHER" id="PTHR23215:SF0">
    <property type="entry name" value="BUB3-INTERACTING AND GLEBS MOTIF-CONTAINING PROTEIN ZNF207"/>
    <property type="match status" value="1"/>
</dbReference>
<gene>
    <name evidence="8" type="ORF">BWQ96_02806</name>
</gene>
<keyword evidence="3 6" id="KW-0863">Zinc-finger</keyword>
<comment type="caution">
    <text evidence="8">The sequence shown here is derived from an EMBL/GenBank/DDBJ whole genome shotgun (WGS) entry which is preliminary data.</text>
</comment>